<dbReference type="Gene3D" id="2.60.120.200">
    <property type="match status" value="2"/>
</dbReference>
<dbReference type="EMBL" id="JASSZA010000003">
    <property type="protein sequence ID" value="KAK2115105.1"/>
    <property type="molecule type" value="Genomic_DNA"/>
</dbReference>
<organism evidence="14 15">
    <name type="scientific">Saguinus oedipus</name>
    <name type="common">Cotton-top tamarin</name>
    <name type="synonym">Oedipomidas oedipus</name>
    <dbReference type="NCBI Taxonomy" id="9490"/>
    <lineage>
        <taxon>Eukaryota</taxon>
        <taxon>Metazoa</taxon>
        <taxon>Chordata</taxon>
        <taxon>Craniata</taxon>
        <taxon>Vertebrata</taxon>
        <taxon>Euteleostomi</taxon>
        <taxon>Mammalia</taxon>
        <taxon>Eutheria</taxon>
        <taxon>Euarchontoglires</taxon>
        <taxon>Primates</taxon>
        <taxon>Haplorrhini</taxon>
        <taxon>Platyrrhini</taxon>
        <taxon>Cebidae</taxon>
        <taxon>Callitrichinae</taxon>
        <taxon>Saguinus</taxon>
    </lineage>
</organism>
<keyword evidence="15" id="KW-1185">Reference proteome</keyword>
<feature type="compositionally biased region" description="Polar residues" evidence="12">
    <location>
        <begin position="264"/>
        <end position="273"/>
    </location>
</feature>
<keyword evidence="8" id="KW-0256">Endoplasmic reticulum</keyword>
<feature type="domain" description="TSP C-terminal" evidence="13">
    <location>
        <begin position="355"/>
        <end position="450"/>
    </location>
</feature>
<feature type="compositionally biased region" description="Polar residues" evidence="12">
    <location>
        <begin position="298"/>
        <end position="310"/>
    </location>
</feature>
<evidence type="ECO:0000256" key="9">
    <source>
        <dbReference type="ARBA" id="ARBA00022837"/>
    </source>
</evidence>
<accession>A0ABQ9W0Z9</accession>
<dbReference type="InterPro" id="IPR008859">
    <property type="entry name" value="Thrombospondin_C"/>
</dbReference>
<keyword evidence="9 11" id="KW-0106">Calcium</keyword>
<dbReference type="Pfam" id="PF02412">
    <property type="entry name" value="TSP_3"/>
    <property type="match status" value="2"/>
</dbReference>
<evidence type="ECO:0000259" key="13">
    <source>
        <dbReference type="PROSITE" id="PS51236"/>
    </source>
</evidence>
<keyword evidence="4" id="KW-0272">Extracellular matrix</keyword>
<keyword evidence="6" id="KW-0732">Signal</keyword>
<evidence type="ECO:0000313" key="14">
    <source>
        <dbReference type="EMBL" id="KAK2115105.1"/>
    </source>
</evidence>
<comment type="subcellular location">
    <subcellularLocation>
        <location evidence="1">Endoplasmic reticulum</location>
    </subcellularLocation>
    <subcellularLocation>
        <location evidence="2">Secreted</location>
        <location evidence="2">Extracellular space</location>
        <location evidence="2">Extracellular matrix</location>
    </subcellularLocation>
</comment>
<evidence type="ECO:0000256" key="11">
    <source>
        <dbReference type="PROSITE-ProRule" id="PRU00634"/>
    </source>
</evidence>
<keyword evidence="10" id="KW-0325">Glycoprotein</keyword>
<evidence type="ECO:0000256" key="12">
    <source>
        <dbReference type="SAM" id="MobiDB-lite"/>
    </source>
</evidence>
<dbReference type="PANTHER" id="PTHR10199">
    <property type="entry name" value="THROMBOSPONDIN"/>
    <property type="match status" value="1"/>
</dbReference>
<feature type="region of interest" description="Disordered" evidence="12">
    <location>
        <begin position="238"/>
        <end position="326"/>
    </location>
</feature>
<evidence type="ECO:0000256" key="7">
    <source>
        <dbReference type="ARBA" id="ARBA00022737"/>
    </source>
</evidence>
<feature type="repeat" description="TSP type-3" evidence="11">
    <location>
        <begin position="213"/>
        <end position="248"/>
    </location>
</feature>
<evidence type="ECO:0000256" key="3">
    <source>
        <dbReference type="ARBA" id="ARBA00022525"/>
    </source>
</evidence>
<dbReference type="Proteomes" id="UP001266305">
    <property type="component" value="Unassembled WGS sequence"/>
</dbReference>
<keyword evidence="7" id="KW-0677">Repeat</keyword>
<evidence type="ECO:0000256" key="6">
    <source>
        <dbReference type="ARBA" id="ARBA00022729"/>
    </source>
</evidence>
<evidence type="ECO:0000256" key="2">
    <source>
        <dbReference type="ARBA" id="ARBA00004498"/>
    </source>
</evidence>
<dbReference type="SUPFAM" id="SSF103647">
    <property type="entry name" value="TSP type-3 repeat"/>
    <property type="match status" value="2"/>
</dbReference>
<evidence type="ECO:0000256" key="5">
    <source>
        <dbReference type="ARBA" id="ARBA00022536"/>
    </source>
</evidence>
<evidence type="ECO:0000256" key="1">
    <source>
        <dbReference type="ARBA" id="ARBA00004240"/>
    </source>
</evidence>
<proteinExistence type="predicted"/>
<evidence type="ECO:0000256" key="8">
    <source>
        <dbReference type="ARBA" id="ARBA00022824"/>
    </source>
</evidence>
<dbReference type="PROSITE" id="PS51234">
    <property type="entry name" value="TSP3"/>
    <property type="match status" value="1"/>
</dbReference>
<dbReference type="InterPro" id="IPR017897">
    <property type="entry name" value="Thrombospondin_3_rpt"/>
</dbReference>
<keyword evidence="5" id="KW-0245">EGF-like domain</keyword>
<evidence type="ECO:0000313" key="15">
    <source>
        <dbReference type="Proteomes" id="UP001266305"/>
    </source>
</evidence>
<name>A0ABQ9W0Z9_SAGOE</name>
<feature type="domain" description="TSP C-terminal" evidence="13">
    <location>
        <begin position="1"/>
        <end position="198"/>
    </location>
</feature>
<dbReference type="InterPro" id="IPR028974">
    <property type="entry name" value="TSP_type-3_rpt"/>
</dbReference>
<dbReference type="SUPFAM" id="SSF49899">
    <property type="entry name" value="Concanavalin A-like lectins/glucanases"/>
    <property type="match status" value="2"/>
</dbReference>
<dbReference type="InterPro" id="IPR003367">
    <property type="entry name" value="Thrombospondin_3-like_rpt"/>
</dbReference>
<gene>
    <name evidence="14" type="ORF">P7K49_005731</name>
</gene>
<dbReference type="Pfam" id="PF05735">
    <property type="entry name" value="TSP_C"/>
    <property type="match status" value="2"/>
</dbReference>
<reference evidence="14 15" key="1">
    <citation type="submission" date="2023-05" db="EMBL/GenBank/DDBJ databases">
        <title>B98-5 Cell Line De Novo Hybrid Assembly: An Optical Mapping Approach.</title>
        <authorList>
            <person name="Kananen K."/>
            <person name="Auerbach J.A."/>
            <person name="Kautto E."/>
            <person name="Blachly J.S."/>
        </authorList>
    </citation>
    <scope>NUCLEOTIDE SEQUENCE [LARGE SCALE GENOMIC DNA]</scope>
    <source>
        <strain evidence="14">B95-8</strain>
        <tissue evidence="14">Cell line</tissue>
    </source>
</reference>
<dbReference type="PROSITE" id="PS51236">
    <property type="entry name" value="TSP_CTER"/>
    <property type="match status" value="2"/>
</dbReference>
<keyword evidence="3" id="KW-0964">Secreted</keyword>
<evidence type="ECO:0000256" key="10">
    <source>
        <dbReference type="ARBA" id="ARBA00023180"/>
    </source>
</evidence>
<feature type="compositionally biased region" description="Basic and acidic residues" evidence="12">
    <location>
        <begin position="244"/>
        <end position="254"/>
    </location>
</feature>
<evidence type="ECO:0000256" key="4">
    <source>
        <dbReference type="ARBA" id="ARBA00022530"/>
    </source>
</evidence>
<comment type="caution">
    <text evidence="14">The sequence shown here is derived from an EMBL/GenBank/DDBJ whole genome shotgun (WGS) entry which is preliminary data.</text>
</comment>
<dbReference type="PANTHER" id="PTHR10199:SF92">
    <property type="entry name" value="THROMBOSPONDIN-4"/>
    <property type="match status" value="1"/>
</dbReference>
<sequence>MYTDIQEPMLSAAQEQFGGNPFASLVSNTSLGEGSQLSCTENRDPLPNRSQLTDDDSAGFIFGYQNSSSFYVVMWKQSRQTYGKPPHSEQLQNLAFSSRLGEHLWNSPWHTGDTSDQISLLWKDSKNVGWKDKVSYCWFLQHRSQVGYIRAEKFGQCKFVQDNRSPDTAVVAEQAVVEADQKRQELVPGKNSDTDIFGDACDNCVSVQNNDQKDTDGDKRGDACDDDMDGDGIKHILDNCPRFSNRDQQDKDADGVGDACDSCPNVSNPNQSDVDNDLVGNSCDTNQKSDGDGHQDSTENCPTVINSAQMDTDKDGIGEECDDDDDNDDIPDLDQVINQIGVCPENAEFTLTDFRAYQTVVLDPKGDAQIDPNWVVLNQGMGTVQTMDSDPGLAVGYTAFGGVDFEGSFHVNTQTDNDYAGFIFGYQDSSSFYVVMWKQTKQTYWQATQF</sequence>
<dbReference type="InterPro" id="IPR013320">
    <property type="entry name" value="ConA-like_dom_sf"/>
</dbReference>
<protein>
    <recommendedName>
        <fullName evidence="13">TSP C-terminal domain-containing protein</fullName>
    </recommendedName>
</protein>
<feature type="compositionally biased region" description="Basic and acidic residues" evidence="12">
    <location>
        <begin position="287"/>
        <end position="297"/>
    </location>
</feature>